<evidence type="ECO:0000313" key="1">
    <source>
        <dbReference type="EMBL" id="ODC04203.1"/>
    </source>
</evidence>
<gene>
    <name evidence="1" type="ORF">BFW38_12355</name>
</gene>
<sequence>MKKLTDQCSCVLNHGFQPHKGADTFVRENFSVSHTGVRSDSALLNLIQQVPMNYWYFTD</sequence>
<keyword evidence="2" id="KW-1185">Reference proteome</keyword>
<proteinExistence type="predicted"/>
<organism evidence="1 2">
    <name type="scientific">Terasakiispira papahanaumokuakeensis</name>
    <dbReference type="NCBI Taxonomy" id="197479"/>
    <lineage>
        <taxon>Bacteria</taxon>
        <taxon>Pseudomonadati</taxon>
        <taxon>Pseudomonadota</taxon>
        <taxon>Gammaproteobacteria</taxon>
        <taxon>Oceanospirillales</taxon>
        <taxon>Terasakiispira</taxon>
    </lineage>
</organism>
<evidence type="ECO:0000313" key="2">
    <source>
        <dbReference type="Proteomes" id="UP000094291"/>
    </source>
</evidence>
<dbReference type="EMBL" id="MDTQ01000001">
    <property type="protein sequence ID" value="ODC04203.1"/>
    <property type="molecule type" value="Genomic_DNA"/>
</dbReference>
<accession>A0A1E2VBA4</accession>
<protein>
    <submittedName>
        <fullName evidence="1">Uncharacterized protein</fullName>
    </submittedName>
</protein>
<dbReference type="Proteomes" id="UP000094291">
    <property type="component" value="Unassembled WGS sequence"/>
</dbReference>
<dbReference type="STRING" id="197479.BFW38_12355"/>
<comment type="caution">
    <text evidence="1">The sequence shown here is derived from an EMBL/GenBank/DDBJ whole genome shotgun (WGS) entry which is preliminary data.</text>
</comment>
<dbReference type="AlphaFoldDB" id="A0A1E2VBA4"/>
<name>A0A1E2VBA4_9GAMM</name>
<reference evidence="1 2" key="1">
    <citation type="submission" date="2016-08" db="EMBL/GenBank/DDBJ databases">
        <authorList>
            <person name="Seilhamer J.J."/>
        </authorList>
    </citation>
    <scope>NUCLEOTIDE SEQUENCE [LARGE SCALE GENOMIC DNA]</scope>
    <source>
        <strain evidence="1 2">PH27A</strain>
    </source>
</reference>